<feature type="transmembrane region" description="Helical" evidence="6">
    <location>
        <begin position="66"/>
        <end position="89"/>
    </location>
</feature>
<evidence type="ECO:0000256" key="6">
    <source>
        <dbReference type="RuleBase" id="RU363032"/>
    </source>
</evidence>
<evidence type="ECO:0000313" key="9">
    <source>
        <dbReference type="EMBL" id="GAA4264987.1"/>
    </source>
</evidence>
<evidence type="ECO:0000256" key="5">
    <source>
        <dbReference type="ARBA" id="ARBA00023136"/>
    </source>
</evidence>
<proteinExistence type="inferred from homology"/>
<feature type="transmembrane region" description="Helical" evidence="6">
    <location>
        <begin position="187"/>
        <end position="211"/>
    </location>
</feature>
<keyword evidence="5 6" id="KW-0472">Membrane</keyword>
<dbReference type="PANTHER" id="PTHR30177:SF33">
    <property type="entry name" value="POSSIBLE OSMOPROTECTANT (GLYCINE BETAINE_CARNITINE_CHOLINE_L-PROLINE) TRANSPORT INTEGRAL MEMBRANE PROTEIN ABC TRANSPORTER PROZ"/>
    <property type="match status" value="1"/>
</dbReference>
<keyword evidence="3 6" id="KW-0812">Transmembrane</keyword>
<dbReference type="EMBL" id="BAABAU010000001">
    <property type="protein sequence ID" value="GAA4264987.1"/>
    <property type="molecule type" value="Genomic_DNA"/>
</dbReference>
<dbReference type="RefSeq" id="WP_344793547.1">
    <property type="nucleotide sequence ID" value="NZ_BAABAU010000001.1"/>
</dbReference>
<name>A0ABP8DYL6_9MICO</name>
<evidence type="ECO:0000313" key="10">
    <source>
        <dbReference type="Proteomes" id="UP001501594"/>
    </source>
</evidence>
<evidence type="ECO:0000256" key="4">
    <source>
        <dbReference type="ARBA" id="ARBA00022989"/>
    </source>
</evidence>
<accession>A0ABP8DYL6</accession>
<comment type="caution">
    <text evidence="9">The sequence shown here is derived from an EMBL/GenBank/DDBJ whole genome shotgun (WGS) entry which is preliminary data.</text>
</comment>
<reference evidence="10" key="1">
    <citation type="journal article" date="2019" name="Int. J. Syst. Evol. Microbiol.">
        <title>The Global Catalogue of Microorganisms (GCM) 10K type strain sequencing project: providing services to taxonomists for standard genome sequencing and annotation.</title>
        <authorList>
            <consortium name="The Broad Institute Genomics Platform"/>
            <consortium name="The Broad Institute Genome Sequencing Center for Infectious Disease"/>
            <person name="Wu L."/>
            <person name="Ma J."/>
        </authorList>
    </citation>
    <scope>NUCLEOTIDE SEQUENCE [LARGE SCALE GENOMIC DNA]</scope>
    <source>
        <strain evidence="10">JCM 17442</strain>
    </source>
</reference>
<feature type="domain" description="ABC transmembrane type-1" evidence="8">
    <location>
        <begin position="29"/>
        <end position="208"/>
    </location>
</feature>
<evidence type="ECO:0000259" key="8">
    <source>
        <dbReference type="PROSITE" id="PS50928"/>
    </source>
</evidence>
<feature type="transmembrane region" description="Helical" evidence="6">
    <location>
        <begin position="32"/>
        <end position="54"/>
    </location>
</feature>
<dbReference type="InterPro" id="IPR000515">
    <property type="entry name" value="MetI-like"/>
</dbReference>
<dbReference type="InterPro" id="IPR035906">
    <property type="entry name" value="MetI-like_sf"/>
</dbReference>
<evidence type="ECO:0000256" key="7">
    <source>
        <dbReference type="SAM" id="MobiDB-lite"/>
    </source>
</evidence>
<keyword evidence="2 6" id="KW-0813">Transport</keyword>
<sequence>MNFFAQALSFILTPANWGATAANPIGEKLVEHLWYTLLALVIAAVIAIPVGFAIGHTGRGRSAAVLVSGGARALPTLGVITLLAVLLGIGLRAPLIAFVILAIPSILAGAYAGLESVDRKTIDAARAMGMTEWQILTQVEVPLGLPLIIGGLRSATLQIVATATLANYVGAGGLGIFIFLGLGTNDIVTTLVGAILVIALAIALEIVYSIIQRLVVPAGVRAGQRPQNDRPGATRTRSVVGSPLQEGSK</sequence>
<dbReference type="SUPFAM" id="SSF161098">
    <property type="entry name" value="MetI-like"/>
    <property type="match status" value="1"/>
</dbReference>
<protein>
    <submittedName>
        <fullName evidence="9">ABC transporter permease</fullName>
    </submittedName>
</protein>
<comment type="similarity">
    <text evidence="6">Belongs to the binding-protein-dependent transport system permease family.</text>
</comment>
<feature type="transmembrane region" description="Helical" evidence="6">
    <location>
        <begin position="159"/>
        <end position="181"/>
    </location>
</feature>
<gene>
    <name evidence="9" type="ORF">GCM10022256_05990</name>
</gene>
<feature type="transmembrane region" description="Helical" evidence="6">
    <location>
        <begin position="95"/>
        <end position="114"/>
    </location>
</feature>
<evidence type="ECO:0000256" key="1">
    <source>
        <dbReference type="ARBA" id="ARBA00004141"/>
    </source>
</evidence>
<dbReference type="Proteomes" id="UP001501594">
    <property type="component" value="Unassembled WGS sequence"/>
</dbReference>
<comment type="subcellular location">
    <subcellularLocation>
        <location evidence="6">Cell membrane</location>
        <topology evidence="6">Multi-pass membrane protein</topology>
    </subcellularLocation>
    <subcellularLocation>
        <location evidence="1">Membrane</location>
        <topology evidence="1">Multi-pass membrane protein</topology>
    </subcellularLocation>
</comment>
<feature type="compositionally biased region" description="Polar residues" evidence="7">
    <location>
        <begin position="235"/>
        <end position="249"/>
    </location>
</feature>
<dbReference type="CDD" id="cd06261">
    <property type="entry name" value="TM_PBP2"/>
    <property type="match status" value="1"/>
</dbReference>
<dbReference type="Pfam" id="PF00528">
    <property type="entry name" value="BPD_transp_1"/>
    <property type="match status" value="1"/>
</dbReference>
<dbReference type="PANTHER" id="PTHR30177">
    <property type="entry name" value="GLYCINE BETAINE/L-PROLINE TRANSPORT SYSTEM PERMEASE PROTEIN PROW"/>
    <property type="match status" value="1"/>
</dbReference>
<evidence type="ECO:0000256" key="2">
    <source>
        <dbReference type="ARBA" id="ARBA00022448"/>
    </source>
</evidence>
<keyword evidence="4 6" id="KW-1133">Transmembrane helix</keyword>
<organism evidence="9 10">
    <name type="scientific">Frondihabitans peucedani</name>
    <dbReference type="NCBI Taxonomy" id="598626"/>
    <lineage>
        <taxon>Bacteria</taxon>
        <taxon>Bacillati</taxon>
        <taxon>Actinomycetota</taxon>
        <taxon>Actinomycetes</taxon>
        <taxon>Micrococcales</taxon>
        <taxon>Microbacteriaceae</taxon>
        <taxon>Frondihabitans</taxon>
    </lineage>
</organism>
<dbReference type="InterPro" id="IPR051204">
    <property type="entry name" value="ABC_transp_perm/SBD"/>
</dbReference>
<evidence type="ECO:0000256" key="3">
    <source>
        <dbReference type="ARBA" id="ARBA00022692"/>
    </source>
</evidence>
<keyword evidence="10" id="KW-1185">Reference proteome</keyword>
<dbReference type="PROSITE" id="PS50928">
    <property type="entry name" value="ABC_TM1"/>
    <property type="match status" value="1"/>
</dbReference>
<dbReference type="Gene3D" id="1.10.3720.10">
    <property type="entry name" value="MetI-like"/>
    <property type="match status" value="1"/>
</dbReference>
<feature type="region of interest" description="Disordered" evidence="7">
    <location>
        <begin position="223"/>
        <end position="249"/>
    </location>
</feature>